<dbReference type="Pfam" id="PF00578">
    <property type="entry name" value="AhpC-TSA"/>
    <property type="match status" value="1"/>
</dbReference>
<accession>I2GDA0</accession>
<name>I2GDA0_9BACT</name>
<dbReference type="PROSITE" id="PS51352">
    <property type="entry name" value="THIOREDOXIN_2"/>
    <property type="match status" value="1"/>
</dbReference>
<dbReference type="PANTHER" id="PTHR42852:SF17">
    <property type="entry name" value="THIOREDOXIN-LIKE PROTEIN HI_1115"/>
    <property type="match status" value="1"/>
</dbReference>
<dbReference type="InterPro" id="IPR050553">
    <property type="entry name" value="Thioredoxin_ResA/DsbE_sf"/>
</dbReference>
<feature type="domain" description="Thioredoxin" evidence="1">
    <location>
        <begin position="80"/>
        <end position="224"/>
    </location>
</feature>
<dbReference type="RefSeq" id="WP_009280460.1">
    <property type="nucleotide sequence ID" value="NZ_CAIT01000004.1"/>
</dbReference>
<dbReference type="InterPro" id="IPR036249">
    <property type="entry name" value="Thioredoxin-like_sf"/>
</dbReference>
<sequence length="228" mass="25196">MFSSPFRTALVLGSTLVCLLVAGKPSLYAQNRSLKQCSETIRTARQAATDRNQPHQFPSLTLFSPASQKLEQSYLEWSDCVKGQKAPVSAFKTMTGESYDTAALAGKVVVINFWFMSCAPCRAEMPALNKLVDEYRGKDVLFFGFTPDKTDRLKPEFFEKTPFNFNIVADAQRLADSFAITGYPTTYVVDGQGIIQQAWIGVDSRFGPLDPYYKAKAAIDNLLGATGK</sequence>
<comment type="caution">
    <text evidence="2">The sequence shown here is derived from an EMBL/GenBank/DDBJ whole genome shotgun (WGS) entry which is preliminary data.</text>
</comment>
<reference evidence="2 3" key="1">
    <citation type="journal article" date="2012" name="J. Bacteriol.">
        <title>Genome Sequence of the Filamentous Bacterium Fibrisoma limi BUZ 3T.</title>
        <authorList>
            <person name="Filippini M."/>
            <person name="Qi W."/>
            <person name="Jaenicke S."/>
            <person name="Goesmann A."/>
            <person name="Smits T.H."/>
            <person name="Bagheri H.C."/>
        </authorList>
    </citation>
    <scope>NUCLEOTIDE SEQUENCE [LARGE SCALE GENOMIC DNA]</scope>
    <source>
        <strain evidence="3">BUZ 3T</strain>
    </source>
</reference>
<organism evidence="2 3">
    <name type="scientific">Fibrisoma limi BUZ 3</name>
    <dbReference type="NCBI Taxonomy" id="1185876"/>
    <lineage>
        <taxon>Bacteria</taxon>
        <taxon>Pseudomonadati</taxon>
        <taxon>Bacteroidota</taxon>
        <taxon>Cytophagia</taxon>
        <taxon>Cytophagales</taxon>
        <taxon>Spirosomataceae</taxon>
        <taxon>Fibrisoma</taxon>
    </lineage>
</organism>
<keyword evidence="3" id="KW-1185">Reference proteome</keyword>
<dbReference type="GO" id="GO:0016491">
    <property type="term" value="F:oxidoreductase activity"/>
    <property type="evidence" value="ECO:0007669"/>
    <property type="project" value="InterPro"/>
</dbReference>
<dbReference type="Gene3D" id="3.40.30.10">
    <property type="entry name" value="Glutaredoxin"/>
    <property type="match status" value="1"/>
</dbReference>
<dbReference type="EMBL" id="CAIT01000004">
    <property type="protein sequence ID" value="CCH51874.1"/>
    <property type="molecule type" value="Genomic_DNA"/>
</dbReference>
<dbReference type="InterPro" id="IPR013766">
    <property type="entry name" value="Thioredoxin_domain"/>
</dbReference>
<dbReference type="GO" id="GO:0016209">
    <property type="term" value="F:antioxidant activity"/>
    <property type="evidence" value="ECO:0007669"/>
    <property type="project" value="InterPro"/>
</dbReference>
<dbReference type="SUPFAM" id="SSF52833">
    <property type="entry name" value="Thioredoxin-like"/>
    <property type="match status" value="1"/>
</dbReference>
<dbReference type="eggNOG" id="COG0526">
    <property type="taxonomic scope" value="Bacteria"/>
</dbReference>
<protein>
    <submittedName>
        <fullName evidence="2">Alkyl hydroperoxide reductase/thiol specific antioxidant/Mal allergen</fullName>
    </submittedName>
</protein>
<dbReference type="STRING" id="1185876.BN8_00830"/>
<dbReference type="InterPro" id="IPR000866">
    <property type="entry name" value="AhpC/TSA"/>
</dbReference>
<dbReference type="CDD" id="cd02966">
    <property type="entry name" value="TlpA_like_family"/>
    <property type="match status" value="1"/>
</dbReference>
<dbReference type="AlphaFoldDB" id="I2GDA0"/>
<evidence type="ECO:0000313" key="2">
    <source>
        <dbReference type="EMBL" id="CCH51874.1"/>
    </source>
</evidence>
<evidence type="ECO:0000259" key="1">
    <source>
        <dbReference type="PROSITE" id="PS51352"/>
    </source>
</evidence>
<proteinExistence type="predicted"/>
<dbReference type="OrthoDB" id="9815205at2"/>
<gene>
    <name evidence="2" type="primary">yneN</name>
    <name evidence="2" type="ORF">BN8_00830</name>
</gene>
<dbReference type="Proteomes" id="UP000009309">
    <property type="component" value="Unassembled WGS sequence"/>
</dbReference>
<dbReference type="PANTHER" id="PTHR42852">
    <property type="entry name" value="THIOL:DISULFIDE INTERCHANGE PROTEIN DSBE"/>
    <property type="match status" value="1"/>
</dbReference>
<evidence type="ECO:0000313" key="3">
    <source>
        <dbReference type="Proteomes" id="UP000009309"/>
    </source>
</evidence>